<keyword evidence="4" id="KW-0133">Cell shape</keyword>
<comment type="catalytic activity">
    <reaction evidence="11">
        <text>beta-D-GlcNAc-(1-&gt;4)-Mur2Ac(oyl-L-Ala-D-isoglutaminyl-L-Lys-D-Ala-D-Ala)-di-trans,octa-cis-undecaprenyl diphosphate + glycyl-tRNA(Gly) = beta-D-GlcNAc-(1-&gt;4)-Mur2Ac(oyl-L-Ala-D-isoglutaminyl-L-Lys-(N(6)-Gly)-D-Ala-D-Ala)-di-trans,octa-cis-undecaprenyl diphosphate + tRNA(Gly) + H(+)</text>
        <dbReference type="Rhea" id="RHEA:30435"/>
        <dbReference type="Rhea" id="RHEA-COMP:9664"/>
        <dbReference type="Rhea" id="RHEA-COMP:9683"/>
        <dbReference type="ChEBI" id="CHEBI:15378"/>
        <dbReference type="ChEBI" id="CHEBI:62233"/>
        <dbReference type="ChEBI" id="CHEBI:62234"/>
        <dbReference type="ChEBI" id="CHEBI:78442"/>
        <dbReference type="ChEBI" id="CHEBI:78522"/>
        <dbReference type="EC" id="2.3.2.16"/>
    </reaction>
</comment>
<evidence type="ECO:0000259" key="12">
    <source>
        <dbReference type="Pfam" id="PF13480"/>
    </source>
</evidence>
<sequence length="347" mass="40285">MMETRIIKDRAEWEYWLSQTQCDVYDSYDYVKVNCGSHDSPELFVANTSKGMLIYPYIRRRIDQRYDDLVTAYGYGGPFRVGEFTDDEVKVARHTFLLREENGMTVTETIRYHPLRIDEAIMKTFGQAFPIRKTVHVQLDKPYGQLTERFHKMTKRNVKRATREQLTVVQGGAEDIQTFIRLYEETMNRRSANDDYYYSTSYFSKLLTSESFEAEFLFALHDESVIAGVLLLYGETGAHYHLGGSLNNFLSLRPNHFLFSEMIRRSSDKGKVYLHLGGGVTGQDALYDFKSSFSGEEPLTYYIGKSILKDDVYKRLNDAHIQLHGMSDYFPMYRTPVKIDTPLSSTK</sequence>
<evidence type="ECO:0000256" key="7">
    <source>
        <dbReference type="ARBA" id="ARBA00023316"/>
    </source>
</evidence>
<dbReference type="InterPro" id="IPR050644">
    <property type="entry name" value="PG_Glycine_Bridge_Synth"/>
</dbReference>
<evidence type="ECO:0000256" key="1">
    <source>
        <dbReference type="ARBA" id="ARBA00004496"/>
    </source>
</evidence>
<dbReference type="Pfam" id="PF13480">
    <property type="entry name" value="Acetyltransf_6"/>
    <property type="match status" value="1"/>
</dbReference>
<reference evidence="13 14" key="1">
    <citation type="submission" date="2023-02" db="EMBL/GenBank/DDBJ databases">
        <title>A bacterium isolated from plastisphere.</title>
        <authorList>
            <person name="Sun Y."/>
        </authorList>
    </citation>
    <scope>NUCLEOTIDE SEQUENCE [LARGE SCALE GENOMIC DNA]</scope>
    <source>
        <strain evidence="14">a-1</strain>
    </source>
</reference>
<dbReference type="RefSeq" id="WP_274357642.1">
    <property type="nucleotide sequence ID" value="NZ_CP118099.1"/>
</dbReference>
<protein>
    <recommendedName>
        <fullName evidence="9">Lipid II:glycine glycyltransferase</fullName>
        <ecNumber evidence="8">2.3.2.16</ecNumber>
    </recommendedName>
    <alternativeName>
        <fullName evidence="10">Factor essential for expression of methicillin resistance X</fullName>
    </alternativeName>
</protein>
<comment type="subcellular location">
    <subcellularLocation>
        <location evidence="1">Cytoplasm</location>
    </subcellularLocation>
</comment>
<evidence type="ECO:0000313" key="14">
    <source>
        <dbReference type="Proteomes" id="UP001213680"/>
    </source>
</evidence>
<dbReference type="Gene3D" id="3.40.630.30">
    <property type="match status" value="1"/>
</dbReference>
<evidence type="ECO:0000313" key="13">
    <source>
        <dbReference type="EMBL" id="WDH77205.1"/>
    </source>
</evidence>
<keyword evidence="7" id="KW-0961">Cell wall biogenesis/degradation</keyword>
<dbReference type="InterPro" id="IPR038740">
    <property type="entry name" value="BioF2-like_GNAT_dom"/>
</dbReference>
<evidence type="ECO:0000256" key="11">
    <source>
        <dbReference type="ARBA" id="ARBA00048654"/>
    </source>
</evidence>
<dbReference type="PANTHER" id="PTHR36174">
    <property type="entry name" value="LIPID II:GLYCINE GLYCYLTRANSFERASE"/>
    <property type="match status" value="1"/>
</dbReference>
<keyword evidence="6" id="KW-0012">Acyltransferase</keyword>
<evidence type="ECO:0000256" key="9">
    <source>
        <dbReference type="ARBA" id="ARBA00040679"/>
    </source>
</evidence>
<evidence type="ECO:0000256" key="8">
    <source>
        <dbReference type="ARBA" id="ARBA00039074"/>
    </source>
</evidence>
<dbReference type="InterPro" id="IPR016181">
    <property type="entry name" value="Acyl_CoA_acyltransferase"/>
</dbReference>
<dbReference type="EC" id="2.3.2.16" evidence="8"/>
<evidence type="ECO:0000256" key="5">
    <source>
        <dbReference type="ARBA" id="ARBA00022984"/>
    </source>
</evidence>
<dbReference type="Proteomes" id="UP001213680">
    <property type="component" value="Chromosome"/>
</dbReference>
<evidence type="ECO:0000256" key="2">
    <source>
        <dbReference type="ARBA" id="ARBA00009943"/>
    </source>
</evidence>
<dbReference type="PROSITE" id="PS51191">
    <property type="entry name" value="FEMABX"/>
    <property type="match status" value="1"/>
</dbReference>
<evidence type="ECO:0000256" key="4">
    <source>
        <dbReference type="ARBA" id="ARBA00022960"/>
    </source>
</evidence>
<gene>
    <name evidence="13" type="ORF">PTI97_06725</name>
</gene>
<feature type="domain" description="BioF2-like acetyltransferase" evidence="12">
    <location>
        <begin position="151"/>
        <end position="281"/>
    </location>
</feature>
<organism evidence="13 14">
    <name type="scientific">Exiguobacterium marinum</name>
    <dbReference type="NCBI Taxonomy" id="273528"/>
    <lineage>
        <taxon>Bacteria</taxon>
        <taxon>Bacillati</taxon>
        <taxon>Bacillota</taxon>
        <taxon>Bacilli</taxon>
        <taxon>Bacillales</taxon>
        <taxon>Bacillales Family XII. Incertae Sedis</taxon>
        <taxon>Exiguobacterium</taxon>
    </lineage>
</organism>
<keyword evidence="14" id="KW-1185">Reference proteome</keyword>
<evidence type="ECO:0000256" key="6">
    <source>
        <dbReference type="ARBA" id="ARBA00023315"/>
    </source>
</evidence>
<evidence type="ECO:0000256" key="10">
    <source>
        <dbReference type="ARBA" id="ARBA00042933"/>
    </source>
</evidence>
<dbReference type="EMBL" id="CP118099">
    <property type="protein sequence ID" value="WDH77205.1"/>
    <property type="molecule type" value="Genomic_DNA"/>
</dbReference>
<accession>A0ABY7X5G2</accession>
<proteinExistence type="inferred from homology"/>
<keyword evidence="5" id="KW-0573">Peptidoglycan synthesis</keyword>
<dbReference type="InterPro" id="IPR003447">
    <property type="entry name" value="FEMABX"/>
</dbReference>
<comment type="similarity">
    <text evidence="2">Belongs to the FemABX family.</text>
</comment>
<evidence type="ECO:0000256" key="3">
    <source>
        <dbReference type="ARBA" id="ARBA00022679"/>
    </source>
</evidence>
<dbReference type="SUPFAM" id="SSF55729">
    <property type="entry name" value="Acyl-CoA N-acyltransferases (Nat)"/>
    <property type="match status" value="1"/>
</dbReference>
<keyword evidence="3" id="KW-0808">Transferase</keyword>
<dbReference type="PANTHER" id="PTHR36174:SF1">
    <property type="entry name" value="LIPID II:GLYCINE GLYCYLTRANSFERASE"/>
    <property type="match status" value="1"/>
</dbReference>
<name>A0ABY7X5G2_9BACL</name>